<keyword evidence="3 6" id="KW-0067">ATP-binding</keyword>
<dbReference type="RefSeq" id="WP_100231067.1">
    <property type="nucleotide sequence ID" value="NZ_PGVG01000003.1"/>
</dbReference>
<dbReference type="GO" id="GO:1903805">
    <property type="term" value="P:L-valine import across plasma membrane"/>
    <property type="evidence" value="ECO:0007669"/>
    <property type="project" value="TreeGrafter"/>
</dbReference>
<dbReference type="GO" id="GO:0015192">
    <property type="term" value="F:L-phenylalanine transmembrane transporter activity"/>
    <property type="evidence" value="ECO:0007669"/>
    <property type="project" value="TreeGrafter"/>
</dbReference>
<dbReference type="InterPro" id="IPR003439">
    <property type="entry name" value="ABC_transporter-like_ATP-bd"/>
</dbReference>
<keyword evidence="1" id="KW-0813">Transport</keyword>
<dbReference type="Pfam" id="PF00005">
    <property type="entry name" value="ABC_tran"/>
    <property type="match status" value="1"/>
</dbReference>
<dbReference type="GO" id="GO:0005524">
    <property type="term" value="F:ATP binding"/>
    <property type="evidence" value="ECO:0007669"/>
    <property type="project" value="UniProtKB-KW"/>
</dbReference>
<protein>
    <submittedName>
        <fullName evidence="6">ABC transporter ATP-binding protein</fullName>
    </submittedName>
</protein>
<keyword evidence="2" id="KW-0547">Nucleotide-binding</keyword>
<dbReference type="AlphaFoldDB" id="A0A2M8REV7"/>
<proteinExistence type="predicted"/>
<comment type="function">
    <text evidence="4">Involved in beta-(1--&gt;2)glucan export. Transmembrane domains (TMD) form a pore in the inner membrane and the ATP-binding domain (NBD) is responsible for energy generation.</text>
</comment>
<gene>
    <name evidence="6" type="ORF">CVM73_05940</name>
</gene>
<dbReference type="GO" id="GO:0005886">
    <property type="term" value="C:plasma membrane"/>
    <property type="evidence" value="ECO:0007669"/>
    <property type="project" value="TreeGrafter"/>
</dbReference>
<dbReference type="InterPro" id="IPR051120">
    <property type="entry name" value="ABC_AA/LPS_Transport"/>
</dbReference>
<dbReference type="GO" id="GO:0015188">
    <property type="term" value="F:L-isoleucine transmembrane transporter activity"/>
    <property type="evidence" value="ECO:0007669"/>
    <property type="project" value="TreeGrafter"/>
</dbReference>
<evidence type="ECO:0000256" key="3">
    <source>
        <dbReference type="ARBA" id="ARBA00022840"/>
    </source>
</evidence>
<evidence type="ECO:0000256" key="4">
    <source>
        <dbReference type="ARBA" id="ARBA00024722"/>
    </source>
</evidence>
<evidence type="ECO:0000313" key="6">
    <source>
        <dbReference type="EMBL" id="PJG56343.1"/>
    </source>
</evidence>
<evidence type="ECO:0000259" key="5">
    <source>
        <dbReference type="PROSITE" id="PS50893"/>
    </source>
</evidence>
<dbReference type="GO" id="GO:0005304">
    <property type="term" value="F:L-valine transmembrane transporter activity"/>
    <property type="evidence" value="ECO:0007669"/>
    <property type="project" value="TreeGrafter"/>
</dbReference>
<dbReference type="PANTHER" id="PTHR45772:SF7">
    <property type="entry name" value="AMINO ACID ABC TRANSPORTER ATP-BINDING PROTEIN"/>
    <property type="match status" value="1"/>
</dbReference>
<dbReference type="Gene3D" id="3.40.50.300">
    <property type="entry name" value="P-loop containing nucleotide triphosphate hydrolases"/>
    <property type="match status" value="1"/>
</dbReference>
<comment type="caution">
    <text evidence="6">The sequence shown here is derived from an EMBL/GenBank/DDBJ whole genome shotgun (WGS) entry which is preliminary data.</text>
</comment>
<dbReference type="SUPFAM" id="SSF52540">
    <property type="entry name" value="P-loop containing nucleoside triphosphate hydrolases"/>
    <property type="match status" value="1"/>
</dbReference>
<dbReference type="PANTHER" id="PTHR45772">
    <property type="entry name" value="CONSERVED COMPONENT OF ABC TRANSPORTER FOR NATURAL AMINO ACIDS-RELATED"/>
    <property type="match status" value="1"/>
</dbReference>
<dbReference type="Proteomes" id="UP000231194">
    <property type="component" value="Unassembled WGS sequence"/>
</dbReference>
<dbReference type="GO" id="GO:0042941">
    <property type="term" value="P:D-alanine transmembrane transport"/>
    <property type="evidence" value="ECO:0007669"/>
    <property type="project" value="TreeGrafter"/>
</dbReference>
<dbReference type="GO" id="GO:0016887">
    <property type="term" value="F:ATP hydrolysis activity"/>
    <property type="evidence" value="ECO:0007669"/>
    <property type="project" value="InterPro"/>
</dbReference>
<dbReference type="SMART" id="SM00382">
    <property type="entry name" value="AAA"/>
    <property type="match status" value="1"/>
</dbReference>
<dbReference type="GO" id="GO:1903806">
    <property type="term" value="P:L-isoleucine import across plasma membrane"/>
    <property type="evidence" value="ECO:0007669"/>
    <property type="project" value="TreeGrafter"/>
</dbReference>
<evidence type="ECO:0000313" key="7">
    <source>
        <dbReference type="Proteomes" id="UP000231194"/>
    </source>
</evidence>
<dbReference type="OrthoDB" id="9806149at2"/>
<dbReference type="InterPro" id="IPR003593">
    <property type="entry name" value="AAA+_ATPase"/>
</dbReference>
<evidence type="ECO:0000256" key="1">
    <source>
        <dbReference type="ARBA" id="ARBA00022448"/>
    </source>
</evidence>
<dbReference type="InterPro" id="IPR027417">
    <property type="entry name" value="P-loop_NTPase"/>
</dbReference>
<dbReference type="GO" id="GO:0015808">
    <property type="term" value="P:L-alanine transport"/>
    <property type="evidence" value="ECO:0007669"/>
    <property type="project" value="TreeGrafter"/>
</dbReference>
<sequence length="248" mass="26975">MTRPILEAKGLHVAFNGVKAADDVSIAIHDGEFLAIIGPNGSGKTTLLNICTGYIRPRSGRVLLDGHDITRLSPRAIARRGVARAFQIPQLFSAQRVIDNMMLGLAATDGLWSAVRRLETAARRDEAMALLDLVGLAGDADRISSTLPEGHRKLLDIALALALKPRLLLLDEPTSGVSALERFPLMEALMSALRQRRITALFVEHDMDVVARYASRVLVWNAGNIMAEGRPDEVFSNAQVRQRVVGVA</sequence>
<organism evidence="6 7">
    <name type="scientific">Bradyrhizobium forestalis</name>
    <dbReference type="NCBI Taxonomy" id="1419263"/>
    <lineage>
        <taxon>Bacteria</taxon>
        <taxon>Pseudomonadati</taxon>
        <taxon>Pseudomonadota</taxon>
        <taxon>Alphaproteobacteria</taxon>
        <taxon>Hyphomicrobiales</taxon>
        <taxon>Nitrobacteraceae</taxon>
        <taxon>Bradyrhizobium</taxon>
    </lineage>
</organism>
<dbReference type="PROSITE" id="PS50893">
    <property type="entry name" value="ABC_TRANSPORTER_2"/>
    <property type="match status" value="1"/>
</dbReference>
<keyword evidence="7" id="KW-1185">Reference proteome</keyword>
<dbReference type="EMBL" id="PGVG01000003">
    <property type="protein sequence ID" value="PJG56343.1"/>
    <property type="molecule type" value="Genomic_DNA"/>
</dbReference>
<accession>A0A2M8REV7</accession>
<name>A0A2M8REV7_9BRAD</name>
<feature type="domain" description="ABC transporter" evidence="5">
    <location>
        <begin position="6"/>
        <end position="247"/>
    </location>
</feature>
<reference evidence="6 7" key="1">
    <citation type="submission" date="2017-11" db="EMBL/GenBank/DDBJ databases">
        <title>Bradyrhizobium forestalis sp. nov., an efficient nitrogen-fixing bacterium isolated from nodules of forest legume species in the Amazon.</title>
        <authorList>
            <person name="Costa E.M."/>
            <person name="Guimaraes A."/>
            <person name="Carvalho T.S."/>
            <person name="Rodrigues T.L."/>
            <person name="Ribeiro P.R.A."/>
            <person name="Lebbe L."/>
            <person name="Willems A."/>
            <person name="Moreira F.M.S."/>
        </authorList>
    </citation>
    <scope>NUCLEOTIDE SEQUENCE [LARGE SCALE GENOMIC DNA]</scope>
    <source>
        <strain evidence="6 7">INPA54B</strain>
    </source>
</reference>
<evidence type="ECO:0000256" key="2">
    <source>
        <dbReference type="ARBA" id="ARBA00022741"/>
    </source>
</evidence>